<reference evidence="2 3" key="1">
    <citation type="submission" date="2015-06" db="EMBL/GenBank/DDBJ databases">
        <title>Draft genome of the ant-associated black yeast Phialophora attae CBS 131958.</title>
        <authorList>
            <person name="Moreno L.F."/>
            <person name="Stielow B.J."/>
            <person name="de Hoog S."/>
            <person name="Vicente V.A."/>
            <person name="Weiss V.A."/>
            <person name="de Vries M."/>
            <person name="Cruz L.M."/>
            <person name="Souza E.M."/>
        </authorList>
    </citation>
    <scope>NUCLEOTIDE SEQUENCE [LARGE SCALE GENOMIC DNA]</scope>
    <source>
        <strain evidence="2 3">CBS 131958</strain>
    </source>
</reference>
<feature type="region of interest" description="Disordered" evidence="1">
    <location>
        <begin position="119"/>
        <end position="147"/>
    </location>
</feature>
<accession>A0A0N1H4X0</accession>
<proteinExistence type="predicted"/>
<comment type="caution">
    <text evidence="2">The sequence shown here is derived from an EMBL/GenBank/DDBJ whole genome shotgun (WGS) entry which is preliminary data.</text>
</comment>
<dbReference type="RefSeq" id="XP_017996526.1">
    <property type="nucleotide sequence ID" value="XM_018144533.1"/>
</dbReference>
<dbReference type="AlphaFoldDB" id="A0A0N1H4X0"/>
<dbReference type="GeneID" id="28736413"/>
<dbReference type="EMBL" id="LFJN01000030">
    <property type="protein sequence ID" value="KPI36563.1"/>
    <property type="molecule type" value="Genomic_DNA"/>
</dbReference>
<name>A0A0N1H4X0_9EURO</name>
<dbReference type="Proteomes" id="UP000038010">
    <property type="component" value="Unassembled WGS sequence"/>
</dbReference>
<sequence>MSSVRLPPGYGYSLESTSSPHLVTVPSSIDLYLDHPNVRIRKRGHSHDRTSLRRVFKKTQVFYERDVLRAIAIQTGSQPEHIPTPQLHYLSFDEVLQELRYKGIEVDNDDVEDVATAGEEEEVVQADQPTMSSKLEQEVRALPNASESVSRKVEDFYDFEEKHFHDEMKRRHSFG</sequence>
<evidence type="ECO:0000256" key="1">
    <source>
        <dbReference type="SAM" id="MobiDB-lite"/>
    </source>
</evidence>
<organism evidence="2 3">
    <name type="scientific">Cyphellophora attinorum</name>
    <dbReference type="NCBI Taxonomy" id="1664694"/>
    <lineage>
        <taxon>Eukaryota</taxon>
        <taxon>Fungi</taxon>
        <taxon>Dikarya</taxon>
        <taxon>Ascomycota</taxon>
        <taxon>Pezizomycotina</taxon>
        <taxon>Eurotiomycetes</taxon>
        <taxon>Chaetothyriomycetidae</taxon>
        <taxon>Chaetothyriales</taxon>
        <taxon>Cyphellophoraceae</taxon>
        <taxon>Cyphellophora</taxon>
    </lineage>
</organism>
<protein>
    <submittedName>
        <fullName evidence="2">Uncharacterized protein</fullName>
    </submittedName>
</protein>
<gene>
    <name evidence="2" type="ORF">AB675_4398</name>
</gene>
<keyword evidence="3" id="KW-1185">Reference proteome</keyword>
<evidence type="ECO:0000313" key="3">
    <source>
        <dbReference type="Proteomes" id="UP000038010"/>
    </source>
</evidence>
<evidence type="ECO:0000313" key="2">
    <source>
        <dbReference type="EMBL" id="KPI36563.1"/>
    </source>
</evidence>
<dbReference type="VEuPathDB" id="FungiDB:AB675_4398"/>